<dbReference type="AlphaFoldDB" id="A0A2Z3I4C1"/>
<dbReference type="PANTHER" id="PTHR43877:SF1">
    <property type="entry name" value="ACETYLTRANSFERASE"/>
    <property type="match status" value="1"/>
</dbReference>
<dbReference type="InterPro" id="IPR000182">
    <property type="entry name" value="GNAT_dom"/>
</dbReference>
<name>A0A2Z3I4C1_9CAUL</name>
<dbReference type="CDD" id="cd04301">
    <property type="entry name" value="NAT_SF"/>
    <property type="match status" value="1"/>
</dbReference>
<protein>
    <submittedName>
        <fullName evidence="4">GNAT family N-acetyltransferase</fullName>
    </submittedName>
</protein>
<dbReference type="SUPFAM" id="SSF55729">
    <property type="entry name" value="Acyl-CoA N-acyltransferases (Nat)"/>
    <property type="match status" value="1"/>
</dbReference>
<accession>A0A2Z3I4C1</accession>
<keyword evidence="2" id="KW-0012">Acyltransferase</keyword>
<keyword evidence="1 4" id="KW-0808">Transferase</keyword>
<evidence type="ECO:0000256" key="1">
    <source>
        <dbReference type="ARBA" id="ARBA00022679"/>
    </source>
</evidence>
<evidence type="ECO:0000256" key="2">
    <source>
        <dbReference type="ARBA" id="ARBA00023315"/>
    </source>
</evidence>
<proteinExistence type="predicted"/>
<evidence type="ECO:0000259" key="3">
    <source>
        <dbReference type="PROSITE" id="PS51186"/>
    </source>
</evidence>
<dbReference type="Gene3D" id="3.40.630.30">
    <property type="match status" value="1"/>
</dbReference>
<sequence>MNPPAIRIRPEVEADPPAIFDLTRRAFAPMPFAAGDEQVLIGVLRDLGALSLSLVAEHRGEVVGHVALSPVTHESGEAGWFGLGPISVEPALQRQGVGGALIAEAKRWLSDQDARGCILTGDPNYYPRHGFLPAPGHAPEAEPPEYFMVLSLSGGIPDGRFRFHPAFYA</sequence>
<dbReference type="KEGG" id="phb:HYN04_12660"/>
<evidence type="ECO:0000313" key="5">
    <source>
        <dbReference type="Proteomes" id="UP000247763"/>
    </source>
</evidence>
<gene>
    <name evidence="4" type="ORF">HYN04_12660</name>
</gene>
<dbReference type="InterPro" id="IPR016181">
    <property type="entry name" value="Acyl_CoA_acyltransferase"/>
</dbReference>
<dbReference type="OrthoDB" id="9797178at2"/>
<reference evidence="5" key="1">
    <citation type="submission" date="2018-05" db="EMBL/GenBank/DDBJ databases">
        <title>Genome sequencing of Phenylobacterium sp. HYN0004.</title>
        <authorList>
            <person name="Yi H."/>
            <person name="Baek C."/>
        </authorList>
    </citation>
    <scope>NUCLEOTIDE SEQUENCE [LARGE SCALE GENOMIC DNA]</scope>
    <source>
        <strain evidence="5">HYN0004</strain>
    </source>
</reference>
<keyword evidence="5" id="KW-1185">Reference proteome</keyword>
<feature type="domain" description="N-acetyltransferase" evidence="3">
    <location>
        <begin position="6"/>
        <end position="153"/>
    </location>
</feature>
<dbReference type="GO" id="GO:0016747">
    <property type="term" value="F:acyltransferase activity, transferring groups other than amino-acyl groups"/>
    <property type="evidence" value="ECO:0007669"/>
    <property type="project" value="InterPro"/>
</dbReference>
<dbReference type="Proteomes" id="UP000247763">
    <property type="component" value="Chromosome"/>
</dbReference>
<dbReference type="Pfam" id="PF13508">
    <property type="entry name" value="Acetyltransf_7"/>
    <property type="match status" value="1"/>
</dbReference>
<dbReference type="InterPro" id="IPR050832">
    <property type="entry name" value="Bact_Acetyltransf"/>
</dbReference>
<dbReference type="RefSeq" id="WP_110451094.1">
    <property type="nucleotide sequence ID" value="NZ_CP029479.1"/>
</dbReference>
<organism evidence="4 5">
    <name type="scientific">Phenylobacterium parvum</name>
    <dbReference type="NCBI Taxonomy" id="2201350"/>
    <lineage>
        <taxon>Bacteria</taxon>
        <taxon>Pseudomonadati</taxon>
        <taxon>Pseudomonadota</taxon>
        <taxon>Alphaproteobacteria</taxon>
        <taxon>Caulobacterales</taxon>
        <taxon>Caulobacteraceae</taxon>
        <taxon>Phenylobacterium</taxon>
    </lineage>
</organism>
<dbReference type="PANTHER" id="PTHR43877">
    <property type="entry name" value="AMINOALKYLPHOSPHONATE N-ACETYLTRANSFERASE-RELATED-RELATED"/>
    <property type="match status" value="1"/>
</dbReference>
<evidence type="ECO:0000313" key="4">
    <source>
        <dbReference type="EMBL" id="AWM78528.1"/>
    </source>
</evidence>
<dbReference type="EMBL" id="CP029479">
    <property type="protein sequence ID" value="AWM78528.1"/>
    <property type="molecule type" value="Genomic_DNA"/>
</dbReference>
<dbReference type="PROSITE" id="PS51186">
    <property type="entry name" value="GNAT"/>
    <property type="match status" value="1"/>
</dbReference>